<gene>
    <name evidence="3" type="ORF">FRX31_004736</name>
</gene>
<dbReference type="GO" id="GO:0055087">
    <property type="term" value="C:Ski complex"/>
    <property type="evidence" value="ECO:0007669"/>
    <property type="project" value="InterPro"/>
</dbReference>
<dbReference type="SUPFAM" id="SSF48452">
    <property type="entry name" value="TPR-like"/>
    <property type="match status" value="1"/>
</dbReference>
<sequence length="132" mass="14669">MEIDFCRYTSEKSLKAFWAFRRLGYLQVEMKKWSEAVQSLLNAIRRYPTCADLWEVLGLAYQRLGVPTAALKSKGIEHFRLAVEVAPQNASTNFRLAAGFLGLSKECVNSGAFGWGASLLEEASSVAKAMLD</sequence>
<keyword evidence="2" id="KW-0802">TPR repeat</keyword>
<proteinExistence type="predicted"/>
<organism evidence="3 4">
    <name type="scientific">Thalictrum thalictroides</name>
    <name type="common">Rue-anemone</name>
    <name type="synonym">Anemone thalictroides</name>
    <dbReference type="NCBI Taxonomy" id="46969"/>
    <lineage>
        <taxon>Eukaryota</taxon>
        <taxon>Viridiplantae</taxon>
        <taxon>Streptophyta</taxon>
        <taxon>Embryophyta</taxon>
        <taxon>Tracheophyta</taxon>
        <taxon>Spermatophyta</taxon>
        <taxon>Magnoliopsida</taxon>
        <taxon>Ranunculales</taxon>
        <taxon>Ranunculaceae</taxon>
        <taxon>Thalictroideae</taxon>
        <taxon>Thalictrum</taxon>
    </lineage>
</organism>
<comment type="caution">
    <text evidence="3">The sequence shown here is derived from an EMBL/GenBank/DDBJ whole genome shotgun (WGS) entry which is preliminary data.</text>
</comment>
<name>A0A7J6X9S8_THATH</name>
<evidence type="ECO:0000313" key="4">
    <source>
        <dbReference type="Proteomes" id="UP000554482"/>
    </source>
</evidence>
<protein>
    <submittedName>
        <fullName evidence="3">Tetratricopeptide repeat protein</fullName>
    </submittedName>
</protein>
<dbReference type="EMBL" id="JABWDY010003775">
    <property type="protein sequence ID" value="KAF5205678.1"/>
    <property type="molecule type" value="Genomic_DNA"/>
</dbReference>
<dbReference type="GO" id="GO:0006401">
    <property type="term" value="P:RNA catabolic process"/>
    <property type="evidence" value="ECO:0007669"/>
    <property type="project" value="InterPro"/>
</dbReference>
<dbReference type="OrthoDB" id="2020241at2759"/>
<dbReference type="SMART" id="SM00028">
    <property type="entry name" value="TPR"/>
    <property type="match status" value="2"/>
</dbReference>
<keyword evidence="1" id="KW-0677">Repeat</keyword>
<keyword evidence="4" id="KW-1185">Reference proteome</keyword>
<dbReference type="InterPro" id="IPR039226">
    <property type="entry name" value="Ski3/TTC37"/>
</dbReference>
<evidence type="ECO:0000256" key="2">
    <source>
        <dbReference type="ARBA" id="ARBA00022803"/>
    </source>
</evidence>
<dbReference type="InterPro" id="IPR019734">
    <property type="entry name" value="TPR_rpt"/>
</dbReference>
<dbReference type="AlphaFoldDB" id="A0A7J6X9S8"/>
<dbReference type="Proteomes" id="UP000554482">
    <property type="component" value="Unassembled WGS sequence"/>
</dbReference>
<dbReference type="InterPro" id="IPR011990">
    <property type="entry name" value="TPR-like_helical_dom_sf"/>
</dbReference>
<evidence type="ECO:0000256" key="1">
    <source>
        <dbReference type="ARBA" id="ARBA00022737"/>
    </source>
</evidence>
<dbReference type="PANTHER" id="PTHR15704">
    <property type="entry name" value="SUPERKILLER 3 PROTEIN-RELATED"/>
    <property type="match status" value="1"/>
</dbReference>
<dbReference type="Gene3D" id="1.25.40.10">
    <property type="entry name" value="Tetratricopeptide repeat domain"/>
    <property type="match status" value="1"/>
</dbReference>
<dbReference type="PANTHER" id="PTHR15704:SF7">
    <property type="entry name" value="SUPERKILLER COMPLEX PROTEIN 3"/>
    <property type="match status" value="1"/>
</dbReference>
<evidence type="ECO:0000313" key="3">
    <source>
        <dbReference type="EMBL" id="KAF5205678.1"/>
    </source>
</evidence>
<accession>A0A7J6X9S8</accession>
<reference evidence="3 4" key="1">
    <citation type="submission" date="2020-06" db="EMBL/GenBank/DDBJ databases">
        <title>Transcriptomic and genomic resources for Thalictrum thalictroides and T. hernandezii: Facilitating candidate gene discovery in an emerging model plant lineage.</title>
        <authorList>
            <person name="Arias T."/>
            <person name="Riano-Pachon D.M."/>
            <person name="Di Stilio V.S."/>
        </authorList>
    </citation>
    <scope>NUCLEOTIDE SEQUENCE [LARGE SCALE GENOMIC DNA]</scope>
    <source>
        <strain evidence="4">cv. WT478/WT964</strain>
        <tissue evidence="3">Leaves</tissue>
    </source>
</reference>